<dbReference type="PANTHER" id="PTHR10903">
    <property type="entry name" value="GTPASE, IMAP FAMILY MEMBER-RELATED"/>
    <property type="match status" value="1"/>
</dbReference>
<dbReference type="InterPro" id="IPR045058">
    <property type="entry name" value="GIMA/IAN/Toc"/>
</dbReference>
<dbReference type="InterPro" id="IPR027417">
    <property type="entry name" value="P-loop_NTPase"/>
</dbReference>
<proteinExistence type="predicted"/>
<gene>
    <name evidence="4" type="ORF">F8M41_023348</name>
</gene>
<protein>
    <submittedName>
        <fullName evidence="4">P-loop containing nucleoside triphosphate hydrolase protein</fullName>
    </submittedName>
</protein>
<dbReference type="PANTHER" id="PTHR10903:SF184">
    <property type="entry name" value="GTP-BINDING PROTEIN A"/>
    <property type="match status" value="1"/>
</dbReference>
<dbReference type="Proteomes" id="UP000439903">
    <property type="component" value="Unassembled WGS sequence"/>
</dbReference>
<keyword evidence="5" id="KW-1185">Reference proteome</keyword>
<keyword evidence="4" id="KW-0378">Hydrolase</keyword>
<comment type="caution">
    <text evidence="4">The sequence shown here is derived from an EMBL/GenBank/DDBJ whole genome shotgun (WGS) entry which is preliminary data.</text>
</comment>
<sequence length="486" mass="58260">MYHERTDEFHEIYDYYGSSNIHEISRLDTYRISRDLSSDSEDVKYEKWKAYERQEQVRERILKQQEQLYDELLSSIKCSYYPEGYSFNILHFNYQDLRNGRTREKLETIQRERRQELHEWHEQMRERILKQQEQLYDDLLNSIKCSDNPEGYSFNILNFNYQDLRNGRTREKLEIIQRERCQELEKEIRNILVIGCTGNGKSTLCNVLVNKDNELKEIFEESDGSTAKTRNIQSEVFKYKGIKYRIIDTIGFGDTKLKPREVILSIAESYKKIENGLTQIFFVTERFTLQAVEVYEILKKVLFDENITDYITIVKTKFSRFKYKSECEKDIQKLEKDSKKIHGVIESCNKRIIYVDNPQINEHIYEDDIAVFESNKKKREESRKILLNHLENCQKVYKSKDLDKINEKIDKFAIDEIEKLRKKLRDIQEELCKMDDSEETQSMKDEINEIGKQIKLKEQLLEKTILSIIGEKIDELLKKISECKVM</sequence>
<feature type="domain" description="AIG1-type G" evidence="3">
    <location>
        <begin position="189"/>
        <end position="359"/>
    </location>
</feature>
<name>A0A8H4ADI7_GIGMA</name>
<dbReference type="GO" id="GO:0016787">
    <property type="term" value="F:hydrolase activity"/>
    <property type="evidence" value="ECO:0007669"/>
    <property type="project" value="UniProtKB-KW"/>
</dbReference>
<dbReference type="Gene3D" id="3.40.50.300">
    <property type="entry name" value="P-loop containing nucleotide triphosphate hydrolases"/>
    <property type="match status" value="1"/>
</dbReference>
<dbReference type="EMBL" id="WTPW01000756">
    <property type="protein sequence ID" value="KAF0482727.1"/>
    <property type="molecule type" value="Genomic_DNA"/>
</dbReference>
<reference evidence="4 5" key="1">
    <citation type="journal article" date="2019" name="Environ. Microbiol.">
        <title>At the nexus of three kingdoms: the genome of the mycorrhizal fungus Gigaspora margarita provides insights into plant, endobacterial and fungal interactions.</title>
        <authorList>
            <person name="Venice F."/>
            <person name="Ghignone S."/>
            <person name="Salvioli di Fossalunga A."/>
            <person name="Amselem J."/>
            <person name="Novero M."/>
            <person name="Xianan X."/>
            <person name="Sedzielewska Toro K."/>
            <person name="Morin E."/>
            <person name="Lipzen A."/>
            <person name="Grigoriev I.V."/>
            <person name="Henrissat B."/>
            <person name="Martin F.M."/>
            <person name="Bonfante P."/>
        </authorList>
    </citation>
    <scope>NUCLEOTIDE SEQUENCE [LARGE SCALE GENOMIC DNA]</scope>
    <source>
        <strain evidence="4 5">BEG34</strain>
    </source>
</reference>
<keyword evidence="1" id="KW-0547">Nucleotide-binding</keyword>
<dbReference type="Pfam" id="PF04548">
    <property type="entry name" value="AIG1"/>
    <property type="match status" value="1"/>
</dbReference>
<dbReference type="GO" id="GO:0005525">
    <property type="term" value="F:GTP binding"/>
    <property type="evidence" value="ECO:0007669"/>
    <property type="project" value="UniProtKB-KW"/>
</dbReference>
<evidence type="ECO:0000259" key="3">
    <source>
        <dbReference type="Pfam" id="PF04548"/>
    </source>
</evidence>
<dbReference type="InterPro" id="IPR006703">
    <property type="entry name" value="G_AIG1"/>
</dbReference>
<accession>A0A8H4ADI7</accession>
<organism evidence="4 5">
    <name type="scientific">Gigaspora margarita</name>
    <dbReference type="NCBI Taxonomy" id="4874"/>
    <lineage>
        <taxon>Eukaryota</taxon>
        <taxon>Fungi</taxon>
        <taxon>Fungi incertae sedis</taxon>
        <taxon>Mucoromycota</taxon>
        <taxon>Glomeromycotina</taxon>
        <taxon>Glomeromycetes</taxon>
        <taxon>Diversisporales</taxon>
        <taxon>Gigasporaceae</taxon>
        <taxon>Gigaspora</taxon>
    </lineage>
</organism>
<evidence type="ECO:0000256" key="2">
    <source>
        <dbReference type="ARBA" id="ARBA00023134"/>
    </source>
</evidence>
<dbReference type="SUPFAM" id="SSF52540">
    <property type="entry name" value="P-loop containing nucleoside triphosphate hydrolases"/>
    <property type="match status" value="1"/>
</dbReference>
<dbReference type="AlphaFoldDB" id="A0A8H4ADI7"/>
<dbReference type="OrthoDB" id="8954335at2759"/>
<evidence type="ECO:0000313" key="4">
    <source>
        <dbReference type="EMBL" id="KAF0482727.1"/>
    </source>
</evidence>
<evidence type="ECO:0000313" key="5">
    <source>
        <dbReference type="Proteomes" id="UP000439903"/>
    </source>
</evidence>
<evidence type="ECO:0000256" key="1">
    <source>
        <dbReference type="ARBA" id="ARBA00022741"/>
    </source>
</evidence>
<keyword evidence="2" id="KW-0342">GTP-binding</keyword>